<evidence type="ECO:0000259" key="1">
    <source>
        <dbReference type="PROSITE" id="PS50830"/>
    </source>
</evidence>
<dbReference type="Gene3D" id="2.60.40.1260">
    <property type="entry name" value="Lamin Tail domain"/>
    <property type="match status" value="1"/>
</dbReference>
<dbReference type="Gene3D" id="2.40.50.90">
    <property type="match status" value="1"/>
</dbReference>
<dbReference type="GO" id="GO:0003676">
    <property type="term" value="F:nucleic acid binding"/>
    <property type="evidence" value="ECO:0007669"/>
    <property type="project" value="InterPro"/>
</dbReference>
<keyword evidence="4" id="KW-1185">Reference proteome</keyword>
<dbReference type="InterPro" id="IPR002071">
    <property type="entry name" value="Thermonucl_AS"/>
</dbReference>
<dbReference type="Proteomes" id="UP000282322">
    <property type="component" value="Unassembled WGS sequence"/>
</dbReference>
<feature type="domain" description="LTD" evidence="2">
    <location>
        <begin position="177"/>
        <end position="296"/>
    </location>
</feature>
<dbReference type="InterPro" id="IPR001322">
    <property type="entry name" value="Lamin_tail_dom"/>
</dbReference>
<proteinExistence type="predicted"/>
<comment type="caution">
    <text evidence="3">The sequence shown here is derived from an EMBL/GenBank/DDBJ whole genome shotgun (WGS) entry which is preliminary data.</text>
</comment>
<dbReference type="AlphaFoldDB" id="A0A3P3RAG5"/>
<dbReference type="PROSITE" id="PS01123">
    <property type="entry name" value="TNASE_1"/>
    <property type="match status" value="1"/>
</dbReference>
<keyword evidence="3" id="KW-0378">Hydrolase</keyword>
<evidence type="ECO:0000313" key="3">
    <source>
        <dbReference type="EMBL" id="RRJ29949.1"/>
    </source>
</evidence>
<dbReference type="PROSITE" id="PS50830">
    <property type="entry name" value="TNASE_3"/>
    <property type="match status" value="1"/>
</dbReference>
<organism evidence="3 4">
    <name type="scientific">Halocatena pleomorpha</name>
    <dbReference type="NCBI Taxonomy" id="1785090"/>
    <lineage>
        <taxon>Archaea</taxon>
        <taxon>Methanobacteriati</taxon>
        <taxon>Methanobacteriota</taxon>
        <taxon>Stenosarchaea group</taxon>
        <taxon>Halobacteria</taxon>
        <taxon>Halobacteriales</taxon>
        <taxon>Natronomonadaceae</taxon>
        <taxon>Halocatena</taxon>
    </lineage>
</organism>
<keyword evidence="3" id="KW-0255">Endonuclease</keyword>
<name>A0A3P3RAG5_9EURY</name>
<sequence>MNVIRTSHIVVVMAVLAVAIPAGVVGSPSTTSDTLSATVTSVTDGDTVDVEYANGTTDTVRLLGVDTPEVYSENDPTEYEGVPDTEAGIQCLDAAGEDASQYTKDRLQQGEQITLELDAASDGRGDYGRLLAYIHDDGQNLNYDLIDTGNARVYDSEFSQSDRFYAAESDAQTAERGLWQCREPSSGSSLSITEIHADATGNDNENLSDEYVTFTNTGSETLDLSEWTVSDEARHVYTFPSGASLAAGETVTLHTGSGSDTQTDRYWGSSSAIWNNGGDTVTVEDDTGTLVTSKSY</sequence>
<gene>
    <name evidence="3" type="ORF">EIK79_11395</name>
</gene>
<dbReference type="InterPro" id="IPR036415">
    <property type="entry name" value="Lamin_tail_dom_sf"/>
</dbReference>
<dbReference type="InterPro" id="IPR016071">
    <property type="entry name" value="Staphylococal_nuclease_OB-fold"/>
</dbReference>
<reference evidence="3 4" key="1">
    <citation type="submission" date="2018-11" db="EMBL/GenBank/DDBJ databases">
        <title>Taxonoimc description of Halomarina strain SPP-AMP-1.</title>
        <authorList>
            <person name="Pal Y."/>
            <person name="Srinivasana K."/>
            <person name="Verma A."/>
            <person name="Kumar P."/>
        </authorList>
    </citation>
    <scope>NUCLEOTIDE SEQUENCE [LARGE SCALE GENOMIC DNA]</scope>
    <source>
        <strain evidence="3 4">SPP-AMP-1</strain>
    </source>
</reference>
<dbReference type="InterPro" id="IPR035437">
    <property type="entry name" value="SNase_OB-fold_sf"/>
</dbReference>
<accession>A0A3P3RAG5</accession>
<dbReference type="SUPFAM" id="SSF74853">
    <property type="entry name" value="Lamin A/C globular tail domain"/>
    <property type="match status" value="1"/>
</dbReference>
<dbReference type="GO" id="GO:0004519">
    <property type="term" value="F:endonuclease activity"/>
    <property type="evidence" value="ECO:0007669"/>
    <property type="project" value="UniProtKB-KW"/>
</dbReference>
<dbReference type="EMBL" id="RRCH01000024">
    <property type="protein sequence ID" value="RRJ29949.1"/>
    <property type="molecule type" value="Genomic_DNA"/>
</dbReference>
<dbReference type="PROSITE" id="PS51841">
    <property type="entry name" value="LTD"/>
    <property type="match status" value="1"/>
</dbReference>
<dbReference type="SMART" id="SM00318">
    <property type="entry name" value="SNc"/>
    <property type="match status" value="1"/>
</dbReference>
<dbReference type="OrthoDB" id="3327at2157"/>
<protein>
    <submittedName>
        <fullName evidence="3">Endonuclease</fullName>
    </submittedName>
</protein>
<evidence type="ECO:0000259" key="2">
    <source>
        <dbReference type="PROSITE" id="PS51841"/>
    </source>
</evidence>
<feature type="domain" description="TNase-like" evidence="1">
    <location>
        <begin position="33"/>
        <end position="181"/>
    </location>
</feature>
<evidence type="ECO:0000313" key="4">
    <source>
        <dbReference type="Proteomes" id="UP000282322"/>
    </source>
</evidence>
<dbReference type="SUPFAM" id="SSF50199">
    <property type="entry name" value="Staphylococcal nuclease"/>
    <property type="match status" value="1"/>
</dbReference>
<keyword evidence="3" id="KW-0540">Nuclease</keyword>
<dbReference type="Pfam" id="PF00932">
    <property type="entry name" value="LTD"/>
    <property type="match status" value="1"/>
</dbReference>
<dbReference type="Pfam" id="PF00565">
    <property type="entry name" value="SNase"/>
    <property type="match status" value="1"/>
</dbReference>